<keyword evidence="2" id="KW-0813">Transport</keyword>
<feature type="region of interest" description="Disordered" evidence="6">
    <location>
        <begin position="355"/>
        <end position="379"/>
    </location>
</feature>
<feature type="transmembrane region" description="Helical" evidence="7">
    <location>
        <begin position="229"/>
        <end position="251"/>
    </location>
</feature>
<feature type="region of interest" description="Disordered" evidence="6">
    <location>
        <begin position="603"/>
        <end position="626"/>
    </location>
</feature>
<sequence>MSGTTSPAGGPALSKRTFGPQAPLTNEDEQAQDETQSSRRPSGRVSFSAIPRRASFFNRWRRGVEQDDVTPQSPKPDKPPIPSALQPAAEVYATPLPTLSMVVLSITMLGEFLSANVSAPFLLFMVEGFHQFRDEADVGYWTGLLVSTFFLTQFLTSLLWATVAAKHGSRTVLFVALLGSSVTCCLFGTSTTIQEAMAIRLMQGVFAGAIGVARGSVTGITDQSNEGRAYAILGFCWGFGGVSGAIVGGTFENPARKWPAVFAKIPIFVNYPYLLPCAVAASFTFTGSMLSLFLGPNCGPREGAIRLPVEKPDDEEQVGDSRPTTPIPEETEERGLVKKVSKKLSGYFARRVHDAHAESPTTPPVQLTSTAPGKNRTFSRTSRITGSAYGYTGAYRNRLASNVTLGTRRGSLAGTSMRRRRESNVDGAPSSVATGSDLNFAQRLLMANENAVTNIADLWVAAAMNVDNEDPFESESDVGGDEAVVEEDELDEADIFGQTPVPSSHVNRFLRHASTSAHTSPGKSPLRSNLLGSRRASGSQRRPSGAGGHLLSPHAHDEEALHSPRRLSMNTAPIFSHVGVRTPPAVLEAQQLLQLSEDPGVGPSELAPISESRPLSQEAPSITTENEPSLWSQLPVLVIVQYGLLALHSTTHDQVFYLYLVSKYPSGGLNLNAGHFSQLIALMCLAQIAYQFYFYPNIGPPRGRFSHLAMFRIGSLLYIPAYLSVILYRVFASASDDGNIVVMGALAVSTAIRYAGITFSYTAISVLLNYMSPPHIVGYANGIAQSIVSLARFFGPIIGGLLWSVSVQDNPAGYPIGFLVCSGVCALAVATSFMIR</sequence>
<comment type="caution">
    <text evidence="8">The sequence shown here is derived from an EMBL/GenBank/DDBJ whole genome shotgun (WGS) entry which is preliminary data.</text>
</comment>
<feature type="transmembrane region" description="Helical" evidence="7">
    <location>
        <begin position="708"/>
        <end position="731"/>
    </location>
</feature>
<dbReference type="Proteomes" id="UP000813824">
    <property type="component" value="Unassembled WGS sequence"/>
</dbReference>
<dbReference type="AlphaFoldDB" id="A0A8K0UTK1"/>
<organism evidence="8 9">
    <name type="scientific">Cristinia sonorae</name>
    <dbReference type="NCBI Taxonomy" id="1940300"/>
    <lineage>
        <taxon>Eukaryota</taxon>
        <taxon>Fungi</taxon>
        <taxon>Dikarya</taxon>
        <taxon>Basidiomycota</taxon>
        <taxon>Agaricomycotina</taxon>
        <taxon>Agaricomycetes</taxon>
        <taxon>Agaricomycetidae</taxon>
        <taxon>Agaricales</taxon>
        <taxon>Pleurotineae</taxon>
        <taxon>Stephanosporaceae</taxon>
        <taxon>Cristinia</taxon>
    </lineage>
</organism>
<feature type="region of interest" description="Disordered" evidence="6">
    <location>
        <begin position="304"/>
        <end position="334"/>
    </location>
</feature>
<feature type="transmembrane region" description="Helical" evidence="7">
    <location>
        <begin position="102"/>
        <end position="126"/>
    </location>
</feature>
<feature type="region of interest" description="Disordered" evidence="6">
    <location>
        <begin position="513"/>
        <end position="560"/>
    </location>
</feature>
<keyword evidence="5 7" id="KW-0472">Membrane</keyword>
<evidence type="ECO:0000256" key="5">
    <source>
        <dbReference type="ARBA" id="ARBA00023136"/>
    </source>
</evidence>
<evidence type="ECO:0000256" key="4">
    <source>
        <dbReference type="ARBA" id="ARBA00022989"/>
    </source>
</evidence>
<dbReference type="Gene3D" id="1.20.1250.20">
    <property type="entry name" value="MFS general substrate transporter like domains"/>
    <property type="match status" value="2"/>
</dbReference>
<proteinExistence type="predicted"/>
<dbReference type="Pfam" id="PF07690">
    <property type="entry name" value="MFS_1"/>
    <property type="match status" value="1"/>
</dbReference>
<keyword evidence="3 7" id="KW-0812">Transmembrane</keyword>
<dbReference type="InterPro" id="IPR001958">
    <property type="entry name" value="Tet-R_TetA/multi-R_MdtG-like"/>
</dbReference>
<feature type="transmembrane region" description="Helical" evidence="7">
    <location>
        <begin position="138"/>
        <end position="160"/>
    </location>
</feature>
<keyword evidence="4 7" id="KW-1133">Transmembrane helix</keyword>
<accession>A0A8K0UTK1</accession>
<feature type="transmembrane region" description="Helical" evidence="7">
    <location>
        <begin position="812"/>
        <end position="835"/>
    </location>
</feature>
<evidence type="ECO:0000256" key="3">
    <source>
        <dbReference type="ARBA" id="ARBA00022692"/>
    </source>
</evidence>
<dbReference type="EMBL" id="JAEVFJ010000008">
    <property type="protein sequence ID" value="KAH8103084.1"/>
    <property type="molecule type" value="Genomic_DNA"/>
</dbReference>
<dbReference type="PANTHER" id="PTHR23504:SF17">
    <property type="entry name" value="MAJOR FACILITATOR SUPERFAMILY (MFS) PROFILE DOMAIN-CONTAINING PROTEIN"/>
    <property type="match status" value="1"/>
</dbReference>
<feature type="transmembrane region" description="Helical" evidence="7">
    <location>
        <begin position="751"/>
        <end position="771"/>
    </location>
</feature>
<dbReference type="InterPro" id="IPR011701">
    <property type="entry name" value="MFS"/>
</dbReference>
<dbReference type="GO" id="GO:0022857">
    <property type="term" value="F:transmembrane transporter activity"/>
    <property type="evidence" value="ECO:0007669"/>
    <property type="project" value="InterPro"/>
</dbReference>
<feature type="transmembrane region" description="Helical" evidence="7">
    <location>
        <begin position="271"/>
        <end position="294"/>
    </location>
</feature>
<gene>
    <name evidence="8" type="ORF">BXZ70DRAFT_928040</name>
</gene>
<dbReference type="InterPro" id="IPR036259">
    <property type="entry name" value="MFS_trans_sf"/>
</dbReference>
<keyword evidence="9" id="KW-1185">Reference proteome</keyword>
<evidence type="ECO:0000313" key="9">
    <source>
        <dbReference type="Proteomes" id="UP000813824"/>
    </source>
</evidence>
<evidence type="ECO:0000256" key="7">
    <source>
        <dbReference type="SAM" id="Phobius"/>
    </source>
</evidence>
<feature type="compositionally biased region" description="Polar residues" evidence="6">
    <location>
        <begin position="364"/>
        <end position="379"/>
    </location>
</feature>
<feature type="compositionally biased region" description="Polar residues" evidence="6">
    <location>
        <begin position="513"/>
        <end position="542"/>
    </location>
</feature>
<dbReference type="PANTHER" id="PTHR23504">
    <property type="entry name" value="MAJOR FACILITATOR SUPERFAMILY DOMAIN-CONTAINING PROTEIN 10"/>
    <property type="match status" value="1"/>
</dbReference>
<comment type="subcellular location">
    <subcellularLocation>
        <location evidence="1">Membrane</location>
        <topology evidence="1">Multi-pass membrane protein</topology>
    </subcellularLocation>
</comment>
<evidence type="ECO:0000256" key="6">
    <source>
        <dbReference type="SAM" id="MobiDB-lite"/>
    </source>
</evidence>
<reference evidence="8" key="1">
    <citation type="journal article" date="2021" name="New Phytol.">
        <title>Evolutionary innovations through gain and loss of genes in the ectomycorrhizal Boletales.</title>
        <authorList>
            <person name="Wu G."/>
            <person name="Miyauchi S."/>
            <person name="Morin E."/>
            <person name="Kuo A."/>
            <person name="Drula E."/>
            <person name="Varga T."/>
            <person name="Kohler A."/>
            <person name="Feng B."/>
            <person name="Cao Y."/>
            <person name="Lipzen A."/>
            <person name="Daum C."/>
            <person name="Hundley H."/>
            <person name="Pangilinan J."/>
            <person name="Johnson J."/>
            <person name="Barry K."/>
            <person name="LaButti K."/>
            <person name="Ng V."/>
            <person name="Ahrendt S."/>
            <person name="Min B."/>
            <person name="Choi I.G."/>
            <person name="Park H."/>
            <person name="Plett J.M."/>
            <person name="Magnuson J."/>
            <person name="Spatafora J.W."/>
            <person name="Nagy L.G."/>
            <person name="Henrissat B."/>
            <person name="Grigoriev I.V."/>
            <person name="Yang Z.L."/>
            <person name="Xu J."/>
            <person name="Martin F.M."/>
        </authorList>
    </citation>
    <scope>NUCLEOTIDE SEQUENCE</scope>
    <source>
        <strain evidence="8">KKN 215</strain>
    </source>
</reference>
<feature type="transmembrane region" description="Helical" evidence="7">
    <location>
        <begin position="172"/>
        <end position="191"/>
    </location>
</feature>
<dbReference type="GO" id="GO:0016020">
    <property type="term" value="C:membrane"/>
    <property type="evidence" value="ECO:0007669"/>
    <property type="project" value="UniProtKB-SubCell"/>
</dbReference>
<dbReference type="OrthoDB" id="10262656at2759"/>
<dbReference type="PRINTS" id="PR01035">
    <property type="entry name" value="TCRTETA"/>
</dbReference>
<evidence type="ECO:0000313" key="8">
    <source>
        <dbReference type="EMBL" id="KAH8103084.1"/>
    </source>
</evidence>
<dbReference type="SUPFAM" id="SSF103473">
    <property type="entry name" value="MFS general substrate transporter"/>
    <property type="match status" value="2"/>
</dbReference>
<feature type="region of interest" description="Disordered" evidence="6">
    <location>
        <begin position="411"/>
        <end position="430"/>
    </location>
</feature>
<evidence type="ECO:0000256" key="2">
    <source>
        <dbReference type="ARBA" id="ARBA00022448"/>
    </source>
</evidence>
<feature type="transmembrane region" description="Helical" evidence="7">
    <location>
        <begin position="783"/>
        <end position="806"/>
    </location>
</feature>
<feature type="region of interest" description="Disordered" evidence="6">
    <location>
        <begin position="65"/>
        <end position="84"/>
    </location>
</feature>
<feature type="compositionally biased region" description="Polar residues" evidence="6">
    <location>
        <begin position="613"/>
        <end position="626"/>
    </location>
</feature>
<feature type="region of interest" description="Disordered" evidence="6">
    <location>
        <begin position="1"/>
        <end position="50"/>
    </location>
</feature>
<evidence type="ECO:0000256" key="1">
    <source>
        <dbReference type="ARBA" id="ARBA00004141"/>
    </source>
</evidence>
<feature type="transmembrane region" description="Helical" evidence="7">
    <location>
        <begin position="679"/>
        <end position="696"/>
    </location>
</feature>
<name>A0A8K0UTK1_9AGAR</name>
<protein>
    <submittedName>
        <fullName evidence="8">Major facilitator superfamily MFS-1</fullName>
    </submittedName>
</protein>